<evidence type="ECO:0000313" key="3">
    <source>
        <dbReference type="Proteomes" id="UP001235939"/>
    </source>
</evidence>
<name>A0ABY6LGG7_9ARAC</name>
<reference evidence="2 3" key="1">
    <citation type="submission" date="2022-01" db="EMBL/GenBank/DDBJ databases">
        <title>A chromosomal length assembly of Cordylochernes scorpioides.</title>
        <authorList>
            <person name="Zeh D."/>
            <person name="Zeh J."/>
        </authorList>
    </citation>
    <scope>NUCLEOTIDE SEQUENCE [LARGE SCALE GENOMIC DNA]</scope>
    <source>
        <strain evidence="2">IN4F17</strain>
        <tissue evidence="2">Whole Body</tissue>
    </source>
</reference>
<dbReference type="Proteomes" id="UP001235939">
    <property type="component" value="Chromosome 18"/>
</dbReference>
<accession>A0ABY6LGG7</accession>
<evidence type="ECO:0000256" key="1">
    <source>
        <dbReference type="SAM" id="MobiDB-lite"/>
    </source>
</evidence>
<protein>
    <submittedName>
        <fullName evidence="2">Uncharacterized protein</fullName>
    </submittedName>
</protein>
<sequence length="126" mass="14326">MNVSLSHTAERWRGNPGWEGHGFGLFPAGGRSGDKHTHWYHNIYLWLSSKRTHRLWPSEVETDMAGVRSDTMEGVELPLSRDPDDPAGNPMRNVSILGKINSGRSLESRIGKQRLTYFKHIMRENG</sequence>
<proteinExistence type="predicted"/>
<evidence type="ECO:0000313" key="2">
    <source>
        <dbReference type="EMBL" id="UYV80268.1"/>
    </source>
</evidence>
<keyword evidence="3" id="KW-1185">Reference proteome</keyword>
<feature type="region of interest" description="Disordered" evidence="1">
    <location>
        <begin position="76"/>
        <end position="95"/>
    </location>
</feature>
<dbReference type="EMBL" id="CP092880">
    <property type="protein sequence ID" value="UYV80268.1"/>
    <property type="molecule type" value="Genomic_DNA"/>
</dbReference>
<organism evidence="2 3">
    <name type="scientific">Cordylochernes scorpioides</name>
    <dbReference type="NCBI Taxonomy" id="51811"/>
    <lineage>
        <taxon>Eukaryota</taxon>
        <taxon>Metazoa</taxon>
        <taxon>Ecdysozoa</taxon>
        <taxon>Arthropoda</taxon>
        <taxon>Chelicerata</taxon>
        <taxon>Arachnida</taxon>
        <taxon>Pseudoscorpiones</taxon>
        <taxon>Cheliferoidea</taxon>
        <taxon>Chernetidae</taxon>
        <taxon>Cordylochernes</taxon>
    </lineage>
</organism>
<gene>
    <name evidence="2" type="ORF">LAZ67_18002232</name>
</gene>